<feature type="compositionally biased region" description="Polar residues" evidence="1">
    <location>
        <begin position="137"/>
        <end position="169"/>
    </location>
</feature>
<evidence type="ECO:0000313" key="3">
    <source>
        <dbReference type="Proteomes" id="UP000827284"/>
    </source>
</evidence>
<feature type="compositionally biased region" description="Polar residues" evidence="1">
    <location>
        <begin position="303"/>
        <end position="326"/>
    </location>
</feature>
<gene>
    <name evidence="2" type="ORF">EMPS_09231</name>
</gene>
<comment type="caution">
    <text evidence="2">The sequence shown here is derived from an EMBL/GenBank/DDBJ whole genome shotgun (WGS) entry which is preliminary data.</text>
</comment>
<dbReference type="AlphaFoldDB" id="A0A9P3HHT1"/>
<protein>
    <submittedName>
        <fullName evidence="2">Uncharacterized protein</fullName>
    </submittedName>
</protein>
<reference evidence="2" key="2">
    <citation type="journal article" date="2022" name="Microbiol. Resour. Announc.">
        <title>Whole-Genome Sequence of Entomortierella parvispora E1425, a Mucoromycotan Fungus Associated with Burkholderiaceae-Related Endosymbiotic Bacteria.</title>
        <authorList>
            <person name="Herlambang A."/>
            <person name="Guo Y."/>
            <person name="Takashima Y."/>
            <person name="Narisawa K."/>
            <person name="Ohta H."/>
            <person name="Nishizawa T."/>
        </authorList>
    </citation>
    <scope>NUCLEOTIDE SEQUENCE</scope>
    <source>
        <strain evidence="2">E1425</strain>
    </source>
</reference>
<name>A0A9P3HHT1_9FUNG</name>
<feature type="region of interest" description="Disordered" evidence="1">
    <location>
        <begin position="54"/>
        <end position="92"/>
    </location>
</feature>
<evidence type="ECO:0000256" key="1">
    <source>
        <dbReference type="SAM" id="MobiDB-lite"/>
    </source>
</evidence>
<organism evidence="2 3">
    <name type="scientific">Entomortierella parvispora</name>
    <dbReference type="NCBI Taxonomy" id="205924"/>
    <lineage>
        <taxon>Eukaryota</taxon>
        <taxon>Fungi</taxon>
        <taxon>Fungi incertae sedis</taxon>
        <taxon>Mucoromycota</taxon>
        <taxon>Mortierellomycotina</taxon>
        <taxon>Mortierellomycetes</taxon>
        <taxon>Mortierellales</taxon>
        <taxon>Mortierellaceae</taxon>
        <taxon>Entomortierella</taxon>
    </lineage>
</organism>
<reference evidence="2" key="1">
    <citation type="submission" date="2021-11" db="EMBL/GenBank/DDBJ databases">
        <authorList>
            <person name="Herlambang A."/>
            <person name="Guo Y."/>
            <person name="Takashima Y."/>
            <person name="Nishizawa T."/>
        </authorList>
    </citation>
    <scope>NUCLEOTIDE SEQUENCE</scope>
    <source>
        <strain evidence="2">E1425</strain>
    </source>
</reference>
<sequence>MQETFTQRPKSNIRIGLDPVDSQPTNYFSQASYFQSSKGNYASEALMSEKELAEELESSQHHQIHLSRPGTNGAMAGSWGRKDDNQTGLRSRAMATSVHSEYIPPPLPPASVIRPLSPRVSRSLSPYADDAMIVPATTTPPVQSQPQAKNGPSSQPAKRSTNGNISSTTKEADDPSSLHIGNSLTVQGGGLQQDRFSVSSFFSTLALDPEPQPAPDVPTSAALFSSEEFIIPAPVARKVPALAPTSTSSTVTTPKVTDAPPVSTGSTLSVGSSQVTRRELRQEEIKVATSFAHELGFEIINPSPATSPQMRNKSPTPSGTRSPRRS</sequence>
<proteinExistence type="predicted"/>
<dbReference type="Proteomes" id="UP000827284">
    <property type="component" value="Unassembled WGS sequence"/>
</dbReference>
<feature type="region of interest" description="Disordered" evidence="1">
    <location>
        <begin position="298"/>
        <end position="326"/>
    </location>
</feature>
<feature type="region of interest" description="Disordered" evidence="1">
    <location>
        <begin position="245"/>
        <end position="275"/>
    </location>
</feature>
<feature type="region of interest" description="Disordered" evidence="1">
    <location>
        <begin position="1"/>
        <end position="21"/>
    </location>
</feature>
<dbReference type="OrthoDB" id="5951731at2759"/>
<accession>A0A9P3HHT1</accession>
<keyword evidence="3" id="KW-1185">Reference proteome</keyword>
<feature type="compositionally biased region" description="Polar residues" evidence="1">
    <location>
        <begin position="1"/>
        <end position="10"/>
    </location>
</feature>
<evidence type="ECO:0000313" key="2">
    <source>
        <dbReference type="EMBL" id="GJJ76872.1"/>
    </source>
</evidence>
<dbReference type="EMBL" id="BQFW01000013">
    <property type="protein sequence ID" value="GJJ76872.1"/>
    <property type="molecule type" value="Genomic_DNA"/>
</dbReference>
<feature type="region of interest" description="Disordered" evidence="1">
    <location>
        <begin position="137"/>
        <end position="186"/>
    </location>
</feature>